<comment type="caution">
    <text evidence="2">The sequence shown here is derived from an EMBL/GenBank/DDBJ whole genome shotgun (WGS) entry which is preliminary data.</text>
</comment>
<name>A0A3B9QT45_9CORY</name>
<sequence>VGHAPARDDAGKPVSSGVTVVACPSGAVGAVDVRGGGPGTRETDLLKPSNSMQSVHAVALCGGSAFGLDAAGGVMAGLEERGIGFPVFGDAVPDGPIVPIV</sequence>
<comment type="similarity">
    <text evidence="1">Belongs to the peptidase S58 family.</text>
</comment>
<dbReference type="PANTHER" id="PTHR36512">
    <property type="entry name" value="D-AMINOPEPTIDASE"/>
    <property type="match status" value="1"/>
</dbReference>
<dbReference type="Pfam" id="PF03576">
    <property type="entry name" value="Peptidase_S58"/>
    <property type="match status" value="1"/>
</dbReference>
<dbReference type="PANTHER" id="PTHR36512:SF3">
    <property type="entry name" value="BLR5678 PROTEIN"/>
    <property type="match status" value="1"/>
</dbReference>
<evidence type="ECO:0000313" key="3">
    <source>
        <dbReference type="Proteomes" id="UP000260925"/>
    </source>
</evidence>
<dbReference type="AlphaFoldDB" id="A0A3B9QT45"/>
<dbReference type="Proteomes" id="UP000260925">
    <property type="component" value="Unassembled WGS sequence"/>
</dbReference>
<feature type="non-terminal residue" evidence="2">
    <location>
        <position position="1"/>
    </location>
</feature>
<evidence type="ECO:0000313" key="2">
    <source>
        <dbReference type="EMBL" id="HAF72150.1"/>
    </source>
</evidence>
<dbReference type="GO" id="GO:0004177">
    <property type="term" value="F:aminopeptidase activity"/>
    <property type="evidence" value="ECO:0007669"/>
    <property type="project" value="TreeGrafter"/>
</dbReference>
<dbReference type="EMBL" id="DMDD01000086">
    <property type="protein sequence ID" value="HAF72150.1"/>
    <property type="molecule type" value="Genomic_DNA"/>
</dbReference>
<dbReference type="InterPro" id="IPR005321">
    <property type="entry name" value="Peptidase_S58_DmpA"/>
</dbReference>
<feature type="non-terminal residue" evidence="2">
    <location>
        <position position="101"/>
    </location>
</feature>
<organism evidence="2 3">
    <name type="scientific">Corynebacterium variabile</name>
    <dbReference type="NCBI Taxonomy" id="1727"/>
    <lineage>
        <taxon>Bacteria</taxon>
        <taxon>Bacillati</taxon>
        <taxon>Actinomycetota</taxon>
        <taxon>Actinomycetes</taxon>
        <taxon>Mycobacteriales</taxon>
        <taxon>Corynebacteriaceae</taxon>
        <taxon>Corynebacterium</taxon>
    </lineage>
</organism>
<accession>A0A3B9QT45</accession>
<evidence type="ECO:0000256" key="1">
    <source>
        <dbReference type="ARBA" id="ARBA00007068"/>
    </source>
</evidence>
<dbReference type="SUPFAM" id="SSF56266">
    <property type="entry name" value="DmpA/ArgJ-like"/>
    <property type="match status" value="1"/>
</dbReference>
<proteinExistence type="inferred from homology"/>
<gene>
    <name evidence="2" type="ORF">DCL06_03745</name>
</gene>
<protein>
    <submittedName>
        <fullName evidence="2">Peptidase S58 family protein</fullName>
    </submittedName>
</protein>
<reference evidence="2 3" key="1">
    <citation type="journal article" date="2018" name="Nat. Biotechnol.">
        <title>A standardized bacterial taxonomy based on genome phylogeny substantially revises the tree of life.</title>
        <authorList>
            <person name="Parks D.H."/>
            <person name="Chuvochina M."/>
            <person name="Waite D.W."/>
            <person name="Rinke C."/>
            <person name="Skarshewski A."/>
            <person name="Chaumeil P.A."/>
            <person name="Hugenholtz P."/>
        </authorList>
    </citation>
    <scope>NUCLEOTIDE SEQUENCE [LARGE SCALE GENOMIC DNA]</scope>
    <source>
        <strain evidence="2">UBA9851</strain>
    </source>
</reference>
<dbReference type="InterPro" id="IPR016117">
    <property type="entry name" value="ArgJ-like_dom_sf"/>
</dbReference>
<dbReference type="Gene3D" id="3.60.70.12">
    <property type="entry name" value="L-amino peptidase D-ALA esterase/amidase"/>
    <property type="match status" value="1"/>
</dbReference>